<organism evidence="1">
    <name type="scientific">Caudovirales sp. ctIZM3</name>
    <dbReference type="NCBI Taxonomy" id="2827633"/>
    <lineage>
        <taxon>Viruses</taxon>
        <taxon>Duplodnaviria</taxon>
        <taxon>Heunggongvirae</taxon>
        <taxon>Uroviricota</taxon>
        <taxon>Caudoviricetes</taxon>
    </lineage>
</organism>
<dbReference type="GO" id="GO:0009253">
    <property type="term" value="P:peptidoglycan catabolic process"/>
    <property type="evidence" value="ECO:0007669"/>
    <property type="project" value="InterPro"/>
</dbReference>
<dbReference type="EMBL" id="BK032770">
    <property type="protein sequence ID" value="DAF59413.1"/>
    <property type="molecule type" value="Genomic_DNA"/>
</dbReference>
<name>A0A8S5T7U2_9CAUD</name>
<reference evidence="1" key="1">
    <citation type="journal article" date="2021" name="Proc. Natl. Acad. Sci. U.S.A.">
        <title>A Catalog of Tens of Thousands of Viruses from Human Metagenomes Reveals Hidden Associations with Chronic Diseases.</title>
        <authorList>
            <person name="Tisza M.J."/>
            <person name="Buck C.B."/>
        </authorList>
    </citation>
    <scope>NUCLEOTIDE SEQUENCE</scope>
    <source>
        <strain evidence="1">CtIZM3</strain>
    </source>
</reference>
<dbReference type="Gene3D" id="3.40.80.10">
    <property type="entry name" value="Peptidoglycan recognition protein-like"/>
    <property type="match status" value="1"/>
</dbReference>
<proteinExistence type="predicted"/>
<dbReference type="GO" id="GO:0008745">
    <property type="term" value="F:N-acetylmuramoyl-L-alanine amidase activity"/>
    <property type="evidence" value="ECO:0007669"/>
    <property type="project" value="InterPro"/>
</dbReference>
<evidence type="ECO:0000313" key="1">
    <source>
        <dbReference type="EMBL" id="DAF59413.1"/>
    </source>
</evidence>
<sequence length="113" mass="13160">MSVEFRKRKTTEHIIVLIKDTTCVSYTNYYKYRRRLGELDAGVHYFVDTDGTIHAARKDESVAGWEYMDNDSVYILVQSNIGKLNSSQRYSLSPLLETLKEKYPNADVIERTE</sequence>
<accession>A0A8S5T7U2</accession>
<dbReference type="InterPro" id="IPR036505">
    <property type="entry name" value="Amidase/PGRP_sf"/>
</dbReference>
<protein>
    <submittedName>
        <fullName evidence="1">Lysozyme</fullName>
    </submittedName>
</protein>
<dbReference type="SUPFAM" id="SSF55846">
    <property type="entry name" value="N-acetylmuramoyl-L-alanine amidase-like"/>
    <property type="match status" value="1"/>
</dbReference>